<dbReference type="PANTHER" id="PTHR48112:SF22">
    <property type="entry name" value="MITOCHONDRIAL TRANSCRIPTION FACTOR A, ISOFORM B"/>
    <property type="match status" value="1"/>
</dbReference>
<dbReference type="Pfam" id="PF00505">
    <property type="entry name" value="HMG_box"/>
    <property type="match status" value="1"/>
</dbReference>
<feature type="DNA-binding region" description="HMG box" evidence="2">
    <location>
        <begin position="164"/>
        <end position="229"/>
    </location>
</feature>
<keyword evidence="1 2" id="KW-0238">DNA-binding</keyword>
<accession>A0A653DKM8</accession>
<dbReference type="CDD" id="cd22012">
    <property type="entry name" value="HMG-box_ABF2_IXR1-like_rpt2"/>
    <property type="match status" value="1"/>
</dbReference>
<keyword evidence="5" id="KW-1185">Reference proteome</keyword>
<sequence length="360" mass="42464">MAAKSFFTGALLKSFNFTPNKVVINNSYRTPLVNTAILNLKSYSTATDHFNDVKIPDKPKKPLTPYLRFLEKHRPSIIKENPNLKHVDVIRRCADTWNSLSEAEKEKYKQNYKLDCEKYVEKLSDFNNSLTDEQRSFLEATSKNEKRKRQKRRLRKLFKETNKPKRPVVPFLRFMMEQCKMRNLSLRQLMGDPSLKAGWNGLPEAAKKRYQEEYEKEKKQYAKALEEWEAKMIELGHPKAVRMQTLGDTKDHLPKIAKDHPKPRCPRSAFSMFLLEQQMLRKMKASELRRTLRAEWAEMSDVEKEKYVFALKKEKERYEAELAEWEKTMLEAGHPELIQSKTTNVNRVSRIKTEKGKNTE</sequence>
<evidence type="ECO:0000256" key="1">
    <source>
        <dbReference type="ARBA" id="ARBA00023125"/>
    </source>
</evidence>
<keyword evidence="2" id="KW-0539">Nucleus</keyword>
<dbReference type="GO" id="GO:0006357">
    <property type="term" value="P:regulation of transcription by RNA polymerase II"/>
    <property type="evidence" value="ECO:0007669"/>
    <property type="project" value="TreeGrafter"/>
</dbReference>
<dbReference type="InterPro" id="IPR009071">
    <property type="entry name" value="HMG_box_dom"/>
</dbReference>
<feature type="domain" description="HMG box" evidence="3">
    <location>
        <begin position="263"/>
        <end position="326"/>
    </location>
</feature>
<evidence type="ECO:0000313" key="5">
    <source>
        <dbReference type="Proteomes" id="UP000410492"/>
    </source>
</evidence>
<feature type="domain" description="HMG box" evidence="3">
    <location>
        <begin position="59"/>
        <end position="127"/>
    </location>
</feature>
<gene>
    <name evidence="4" type="ORF">CALMAC_LOCUS18364</name>
</gene>
<name>A0A653DKM8_CALMS</name>
<reference evidence="4 5" key="1">
    <citation type="submission" date="2019-01" db="EMBL/GenBank/DDBJ databases">
        <authorList>
            <person name="Sayadi A."/>
        </authorList>
    </citation>
    <scope>NUCLEOTIDE SEQUENCE [LARGE SCALE GENOMIC DNA]</scope>
</reference>
<organism evidence="4 5">
    <name type="scientific">Callosobruchus maculatus</name>
    <name type="common">Southern cowpea weevil</name>
    <name type="synonym">Pulse bruchid</name>
    <dbReference type="NCBI Taxonomy" id="64391"/>
    <lineage>
        <taxon>Eukaryota</taxon>
        <taxon>Metazoa</taxon>
        <taxon>Ecdysozoa</taxon>
        <taxon>Arthropoda</taxon>
        <taxon>Hexapoda</taxon>
        <taxon>Insecta</taxon>
        <taxon>Pterygota</taxon>
        <taxon>Neoptera</taxon>
        <taxon>Endopterygota</taxon>
        <taxon>Coleoptera</taxon>
        <taxon>Polyphaga</taxon>
        <taxon>Cucujiformia</taxon>
        <taxon>Chrysomeloidea</taxon>
        <taxon>Chrysomelidae</taxon>
        <taxon>Bruchinae</taxon>
        <taxon>Bruchini</taxon>
        <taxon>Callosobruchus</taxon>
    </lineage>
</organism>
<dbReference type="GO" id="GO:0003677">
    <property type="term" value="F:DNA binding"/>
    <property type="evidence" value="ECO:0007669"/>
    <property type="project" value="UniProtKB-UniRule"/>
</dbReference>
<evidence type="ECO:0000256" key="2">
    <source>
        <dbReference type="PROSITE-ProRule" id="PRU00267"/>
    </source>
</evidence>
<dbReference type="SMART" id="SM00398">
    <property type="entry name" value="HMG"/>
    <property type="match status" value="3"/>
</dbReference>
<protein>
    <recommendedName>
        <fullName evidence="3">HMG box domain-containing protein</fullName>
    </recommendedName>
</protein>
<dbReference type="EMBL" id="CAACVG010012756">
    <property type="protein sequence ID" value="VEN60781.1"/>
    <property type="molecule type" value="Genomic_DNA"/>
</dbReference>
<evidence type="ECO:0000259" key="3">
    <source>
        <dbReference type="PROSITE" id="PS50118"/>
    </source>
</evidence>
<dbReference type="PANTHER" id="PTHR48112">
    <property type="entry name" value="HIGH MOBILITY GROUP PROTEIN DSP1"/>
    <property type="match status" value="1"/>
</dbReference>
<feature type="domain" description="HMG box" evidence="3">
    <location>
        <begin position="164"/>
        <end position="229"/>
    </location>
</feature>
<feature type="DNA-binding region" description="HMG box" evidence="2">
    <location>
        <begin position="59"/>
        <end position="127"/>
    </location>
</feature>
<dbReference type="Proteomes" id="UP000410492">
    <property type="component" value="Unassembled WGS sequence"/>
</dbReference>
<evidence type="ECO:0000313" key="4">
    <source>
        <dbReference type="EMBL" id="VEN60781.1"/>
    </source>
</evidence>
<proteinExistence type="predicted"/>
<dbReference type="PROSITE" id="PS50118">
    <property type="entry name" value="HMG_BOX_2"/>
    <property type="match status" value="3"/>
</dbReference>
<feature type="DNA-binding region" description="HMG box" evidence="2">
    <location>
        <begin position="263"/>
        <end position="326"/>
    </location>
</feature>
<dbReference type="OrthoDB" id="5550281at2759"/>
<dbReference type="AlphaFoldDB" id="A0A653DKM8"/>
<dbReference type="InterPro" id="IPR050342">
    <property type="entry name" value="HMGB"/>
</dbReference>
<dbReference type="GO" id="GO:0005634">
    <property type="term" value="C:nucleus"/>
    <property type="evidence" value="ECO:0007669"/>
    <property type="project" value="UniProtKB-UniRule"/>
</dbReference>
<dbReference type="InterPro" id="IPR036910">
    <property type="entry name" value="HMG_box_dom_sf"/>
</dbReference>
<dbReference type="SUPFAM" id="SSF47095">
    <property type="entry name" value="HMG-box"/>
    <property type="match status" value="3"/>
</dbReference>
<dbReference type="Gene3D" id="1.10.30.10">
    <property type="entry name" value="High mobility group box domain"/>
    <property type="match status" value="3"/>
</dbReference>